<dbReference type="Pfam" id="PF13031">
    <property type="entry name" value="DUF3892"/>
    <property type="match status" value="1"/>
</dbReference>
<gene>
    <name evidence="1" type="ORF">LSG31_04655</name>
</gene>
<name>A0ABY4CQR2_9BACL</name>
<evidence type="ECO:0000313" key="2">
    <source>
        <dbReference type="Proteomes" id="UP000830167"/>
    </source>
</evidence>
<evidence type="ECO:0000313" key="1">
    <source>
        <dbReference type="EMBL" id="UOF91548.1"/>
    </source>
</evidence>
<keyword evidence="2" id="KW-1185">Reference proteome</keyword>
<sequence>MLDPQQLYLVAAKKDAQGNVVAFRTNHGDVFSYAQALEFAKQGRIAEVEVYNVNGKEVLRAEDDGIEGNDLNDLPEFDQILSDS</sequence>
<dbReference type="RefSeq" id="WP_347438240.1">
    <property type="nucleotide sequence ID" value="NZ_CP089291.1"/>
</dbReference>
<dbReference type="Proteomes" id="UP000830167">
    <property type="component" value="Chromosome"/>
</dbReference>
<organism evidence="1 2">
    <name type="scientific">Fodinisporobacter ferrooxydans</name>
    <dbReference type="NCBI Taxonomy" id="2901836"/>
    <lineage>
        <taxon>Bacteria</taxon>
        <taxon>Bacillati</taxon>
        <taxon>Bacillota</taxon>
        <taxon>Bacilli</taxon>
        <taxon>Bacillales</taxon>
        <taxon>Alicyclobacillaceae</taxon>
        <taxon>Fodinisporobacter</taxon>
    </lineage>
</organism>
<protein>
    <submittedName>
        <fullName evidence="1">DUF3892 domain-containing protein</fullName>
    </submittedName>
</protein>
<proteinExistence type="predicted"/>
<dbReference type="InterPro" id="IPR024997">
    <property type="entry name" value="DUF3892"/>
</dbReference>
<reference evidence="1" key="1">
    <citation type="submission" date="2021-12" db="EMBL/GenBank/DDBJ databases">
        <title>Alicyclobacillaceae gen. nov., sp. nov., isolated from chalcocite enrichment system.</title>
        <authorList>
            <person name="Jiang Z."/>
        </authorList>
    </citation>
    <scope>NUCLEOTIDE SEQUENCE</scope>
    <source>
        <strain evidence="1">MYW30-H2</strain>
    </source>
</reference>
<dbReference type="EMBL" id="CP089291">
    <property type="protein sequence ID" value="UOF91548.1"/>
    <property type="molecule type" value="Genomic_DNA"/>
</dbReference>
<accession>A0ABY4CQR2</accession>